<sequence>MMRNKQRSERVRFIVACGVMGGLAVSKFFGWIDRSVDMQTIGVVIGAGVGSLRVFTLV</sequence>
<dbReference type="EMBL" id="FSRU01000002">
    <property type="protein sequence ID" value="SIO57671.1"/>
    <property type="molecule type" value="Genomic_DNA"/>
</dbReference>
<proteinExistence type="predicted"/>
<dbReference type="RefSeq" id="WP_171991684.1">
    <property type="nucleotide sequence ID" value="NZ_FSRU01000002.1"/>
</dbReference>
<gene>
    <name evidence="2" type="ORF">SAMN05444165_3923</name>
</gene>
<keyword evidence="3" id="KW-1185">Reference proteome</keyword>
<keyword evidence="1" id="KW-0812">Transmembrane</keyword>
<feature type="transmembrane region" description="Helical" evidence="1">
    <location>
        <begin position="38"/>
        <end position="56"/>
    </location>
</feature>
<keyword evidence="1" id="KW-0472">Membrane</keyword>
<protein>
    <submittedName>
        <fullName evidence="2">Uncharacterized protein</fullName>
    </submittedName>
</protein>
<accession>A0A1N6KM99</accession>
<keyword evidence="1" id="KW-1133">Transmembrane helix</keyword>
<evidence type="ECO:0000256" key="1">
    <source>
        <dbReference type="SAM" id="Phobius"/>
    </source>
</evidence>
<dbReference type="Proteomes" id="UP000185151">
    <property type="component" value="Unassembled WGS sequence"/>
</dbReference>
<dbReference type="AlphaFoldDB" id="A0A1N6KM99"/>
<evidence type="ECO:0000313" key="2">
    <source>
        <dbReference type="EMBL" id="SIO57671.1"/>
    </source>
</evidence>
<organism evidence="2 3">
    <name type="scientific">Paraburkholderia phenazinium</name>
    <dbReference type="NCBI Taxonomy" id="60549"/>
    <lineage>
        <taxon>Bacteria</taxon>
        <taxon>Pseudomonadati</taxon>
        <taxon>Pseudomonadota</taxon>
        <taxon>Betaproteobacteria</taxon>
        <taxon>Burkholderiales</taxon>
        <taxon>Burkholderiaceae</taxon>
        <taxon>Paraburkholderia</taxon>
    </lineage>
</organism>
<reference evidence="2 3" key="1">
    <citation type="submission" date="2016-11" db="EMBL/GenBank/DDBJ databases">
        <authorList>
            <person name="Jaros S."/>
            <person name="Januszkiewicz K."/>
            <person name="Wedrychowicz H."/>
        </authorList>
    </citation>
    <scope>NUCLEOTIDE SEQUENCE [LARGE SCALE GENOMIC DNA]</scope>
    <source>
        <strain evidence="2 3">GAS95</strain>
    </source>
</reference>
<name>A0A1N6KM99_9BURK</name>
<feature type="transmembrane region" description="Helical" evidence="1">
    <location>
        <begin position="12"/>
        <end position="32"/>
    </location>
</feature>
<evidence type="ECO:0000313" key="3">
    <source>
        <dbReference type="Proteomes" id="UP000185151"/>
    </source>
</evidence>